<dbReference type="Pfam" id="PF02637">
    <property type="entry name" value="GatB_Yqey"/>
    <property type="match status" value="1"/>
</dbReference>
<dbReference type="AlphaFoldDB" id="A0A1F8EZB4"/>
<dbReference type="GO" id="GO:0050566">
    <property type="term" value="F:asparaginyl-tRNA synthase (glutamine-hydrolyzing) activity"/>
    <property type="evidence" value="ECO:0007669"/>
    <property type="project" value="RHEA"/>
</dbReference>
<dbReference type="InterPro" id="IPR018027">
    <property type="entry name" value="Asn/Gln_amidotransferase"/>
</dbReference>
<keyword evidence="6 10" id="KW-0648">Protein biosynthesis</keyword>
<evidence type="ECO:0000256" key="4">
    <source>
        <dbReference type="ARBA" id="ARBA00022741"/>
    </source>
</evidence>
<dbReference type="NCBIfam" id="NF004014">
    <property type="entry name" value="PRK05477.1-4"/>
    <property type="match status" value="1"/>
</dbReference>
<name>A0A1F8EZB4_9BACT</name>
<dbReference type="InterPro" id="IPR017959">
    <property type="entry name" value="Asn/Gln-tRNA_amidoTrfase_suB/E"/>
</dbReference>
<dbReference type="InterPro" id="IPR017958">
    <property type="entry name" value="Gln-tRNA_amidoTrfase_suB_CS"/>
</dbReference>
<dbReference type="PANTHER" id="PTHR11659">
    <property type="entry name" value="GLUTAMYL-TRNA GLN AMIDOTRANSFERASE SUBUNIT B MITOCHONDRIAL AND PROKARYOTIC PET112-RELATED"/>
    <property type="match status" value="1"/>
</dbReference>
<dbReference type="NCBIfam" id="TIGR00133">
    <property type="entry name" value="gatB"/>
    <property type="match status" value="1"/>
</dbReference>
<dbReference type="InterPro" id="IPR003789">
    <property type="entry name" value="Asn/Gln_tRNA_amidoTrase-B-like"/>
</dbReference>
<proteinExistence type="inferred from homology"/>
<dbReference type="InterPro" id="IPR004413">
    <property type="entry name" value="GatB"/>
</dbReference>
<evidence type="ECO:0000313" key="13">
    <source>
        <dbReference type="Proteomes" id="UP000176834"/>
    </source>
</evidence>
<dbReference type="Pfam" id="PF02934">
    <property type="entry name" value="GatB_N"/>
    <property type="match status" value="1"/>
</dbReference>
<dbReference type="Gene3D" id="1.10.10.410">
    <property type="match status" value="1"/>
</dbReference>
<organism evidence="12 13">
    <name type="scientific">Candidatus Yanofskybacteria bacterium RIFCSPHIGHO2_02_FULL_38_22b</name>
    <dbReference type="NCBI Taxonomy" id="1802673"/>
    <lineage>
        <taxon>Bacteria</taxon>
        <taxon>Candidatus Yanofskyibacteriota</taxon>
    </lineage>
</organism>
<evidence type="ECO:0000256" key="1">
    <source>
        <dbReference type="ARBA" id="ARBA00005306"/>
    </source>
</evidence>
<evidence type="ECO:0000256" key="8">
    <source>
        <dbReference type="ARBA" id="ARBA00047380"/>
    </source>
</evidence>
<keyword evidence="5 10" id="KW-0067">ATP-binding</keyword>
<dbReference type="PROSITE" id="PS01234">
    <property type="entry name" value="GATB"/>
    <property type="match status" value="1"/>
</dbReference>
<dbReference type="InterPro" id="IPR006075">
    <property type="entry name" value="Asn/Gln-tRNA_Trfase_suB/E_cat"/>
</dbReference>
<dbReference type="SUPFAM" id="SSF55931">
    <property type="entry name" value="Glutamine synthetase/guanido kinase"/>
    <property type="match status" value="1"/>
</dbReference>
<dbReference type="NCBIfam" id="NF004012">
    <property type="entry name" value="PRK05477.1-2"/>
    <property type="match status" value="1"/>
</dbReference>
<dbReference type="SUPFAM" id="SSF89095">
    <property type="entry name" value="GatB/YqeY motif"/>
    <property type="match status" value="1"/>
</dbReference>
<evidence type="ECO:0000256" key="7">
    <source>
        <dbReference type="ARBA" id="ARBA00024799"/>
    </source>
</evidence>
<evidence type="ECO:0000256" key="9">
    <source>
        <dbReference type="ARBA" id="ARBA00047913"/>
    </source>
</evidence>
<comment type="similarity">
    <text evidence="1 10">Belongs to the GatB/GatE family. GatB subfamily.</text>
</comment>
<dbReference type="Proteomes" id="UP000176834">
    <property type="component" value="Unassembled WGS sequence"/>
</dbReference>
<reference evidence="12 13" key="1">
    <citation type="journal article" date="2016" name="Nat. Commun.">
        <title>Thousands of microbial genomes shed light on interconnected biogeochemical processes in an aquifer system.</title>
        <authorList>
            <person name="Anantharaman K."/>
            <person name="Brown C.T."/>
            <person name="Hug L.A."/>
            <person name="Sharon I."/>
            <person name="Castelle C.J."/>
            <person name="Probst A.J."/>
            <person name="Thomas B.C."/>
            <person name="Singh A."/>
            <person name="Wilkins M.J."/>
            <person name="Karaoz U."/>
            <person name="Brodie E.L."/>
            <person name="Williams K.H."/>
            <person name="Hubbard S.S."/>
            <person name="Banfield J.F."/>
        </authorList>
    </citation>
    <scope>NUCLEOTIDE SEQUENCE [LARGE SCALE GENOMIC DNA]</scope>
</reference>
<dbReference type="InterPro" id="IPR023168">
    <property type="entry name" value="GatB_Yqey_C_2"/>
</dbReference>
<dbReference type="GO" id="GO:0006412">
    <property type="term" value="P:translation"/>
    <property type="evidence" value="ECO:0007669"/>
    <property type="project" value="UniProtKB-UniRule"/>
</dbReference>
<comment type="function">
    <text evidence="7 10">Allows the formation of correctly charged Asn-tRNA(Asn) or Gln-tRNA(Gln) through the transamidation of misacylated Asp-tRNA(Asn) or Glu-tRNA(Gln) in organisms which lack either or both of asparaginyl-tRNA or glutaminyl-tRNA synthetases. The reaction takes place in the presence of glutamine and ATP through an activated phospho-Asp-tRNA(Asn) or phospho-Glu-tRNA(Gln).</text>
</comment>
<dbReference type="EMBL" id="MGJN01000020">
    <property type="protein sequence ID" value="OGN06214.1"/>
    <property type="molecule type" value="Genomic_DNA"/>
</dbReference>
<dbReference type="GO" id="GO:0050567">
    <property type="term" value="F:glutaminyl-tRNA synthase (glutamine-hydrolyzing) activity"/>
    <property type="evidence" value="ECO:0007669"/>
    <property type="project" value="UniProtKB-UniRule"/>
</dbReference>
<dbReference type="EC" id="6.3.5.-" evidence="10"/>
<evidence type="ECO:0000256" key="6">
    <source>
        <dbReference type="ARBA" id="ARBA00022917"/>
    </source>
</evidence>
<evidence type="ECO:0000313" key="12">
    <source>
        <dbReference type="EMBL" id="OGN06214.1"/>
    </source>
</evidence>
<dbReference type="SMART" id="SM00845">
    <property type="entry name" value="GatB_Yqey"/>
    <property type="match status" value="1"/>
</dbReference>
<protein>
    <recommendedName>
        <fullName evidence="10">Aspartyl/glutamyl-tRNA(Asn/Gln) amidotransferase subunit B</fullName>
        <shortName evidence="10">Asp/Glu-ADT subunit B</shortName>
        <ecNumber evidence="10">6.3.5.-</ecNumber>
    </recommendedName>
</protein>
<evidence type="ECO:0000256" key="2">
    <source>
        <dbReference type="ARBA" id="ARBA00011123"/>
    </source>
</evidence>
<dbReference type="FunFam" id="1.10.10.410:FF:000001">
    <property type="entry name" value="Aspartyl/glutamyl-tRNA(Asn/Gln) amidotransferase subunit B"/>
    <property type="match status" value="1"/>
</dbReference>
<dbReference type="HAMAP" id="MF_00121">
    <property type="entry name" value="GatB"/>
    <property type="match status" value="1"/>
</dbReference>
<dbReference type="InterPro" id="IPR014746">
    <property type="entry name" value="Gln_synth/guanido_kin_cat_dom"/>
</dbReference>
<evidence type="ECO:0000256" key="3">
    <source>
        <dbReference type="ARBA" id="ARBA00022598"/>
    </source>
</evidence>
<comment type="catalytic activity">
    <reaction evidence="8 10">
        <text>L-aspartyl-tRNA(Asn) + L-glutamine + ATP + H2O = L-asparaginyl-tRNA(Asn) + L-glutamate + ADP + phosphate + 2 H(+)</text>
        <dbReference type="Rhea" id="RHEA:14513"/>
        <dbReference type="Rhea" id="RHEA-COMP:9674"/>
        <dbReference type="Rhea" id="RHEA-COMP:9677"/>
        <dbReference type="ChEBI" id="CHEBI:15377"/>
        <dbReference type="ChEBI" id="CHEBI:15378"/>
        <dbReference type="ChEBI" id="CHEBI:29985"/>
        <dbReference type="ChEBI" id="CHEBI:30616"/>
        <dbReference type="ChEBI" id="CHEBI:43474"/>
        <dbReference type="ChEBI" id="CHEBI:58359"/>
        <dbReference type="ChEBI" id="CHEBI:78515"/>
        <dbReference type="ChEBI" id="CHEBI:78516"/>
        <dbReference type="ChEBI" id="CHEBI:456216"/>
    </reaction>
</comment>
<feature type="domain" description="Asn/Gln amidotransferase" evidence="11">
    <location>
        <begin position="351"/>
        <end position="516"/>
    </location>
</feature>
<comment type="subunit">
    <text evidence="2 10">Heterotrimer of A, B and C subunits.</text>
</comment>
<evidence type="ECO:0000259" key="11">
    <source>
        <dbReference type="SMART" id="SM00845"/>
    </source>
</evidence>
<sequence length="517" mass="58907">MPHKPIIGLEIHAELKTRTKMFCDSLNDPDEKHPNINVCPICMGHPGTLPVINQEAVKKVIMAGLALNCKIAEDTFFERKNYFYPDLPKGYQISQYQKPLCYEGWLEIESRILNLESRKKKIRITRIHLEEDAGRLYHDPKNEASLVDYNRAGVPLMELVTEPDFETGQEVRDFASELQLIWRYLGVSDADMEKGQMRVEVNISLSPSTGSGQMPTAFGTKVEIKNINSIKFASDAVDYEIKRQTELLEAGEKVKQETRGWDEFKKQTFSQRSKEESHDYRYFPEPDLPPIRIANGRASPAAGGPPTLFSVEEIKSELLELPQQRRERFKKQYNLPEYDIEIFVINKSLGDYYEHVASELLSFDKLDHLKKPEVGRQDKLFKLAANYLITEFKRMCDEVSAEPDDTKVTPDVFADLVVRIFHGEVSSSGAQLVIKEMFFTGKKPGEIIKEKNLEQVSNVEELNLAVAKVIADNQKAVEDFKAGKEVSLKFLIGMVMKETKGKANPQVVEGLLKEVLK</sequence>
<gene>
    <name evidence="10" type="primary">gatB</name>
    <name evidence="12" type="ORF">A3B86_03790</name>
</gene>
<comment type="caution">
    <text evidence="12">The sequence shown here is derived from an EMBL/GenBank/DDBJ whole genome shotgun (WGS) entry which is preliminary data.</text>
</comment>
<accession>A0A1F8EZB4</accession>
<keyword evidence="4 10" id="KW-0547">Nucleotide-binding</keyword>
<comment type="catalytic activity">
    <reaction evidence="9 10">
        <text>L-glutamyl-tRNA(Gln) + L-glutamine + ATP + H2O = L-glutaminyl-tRNA(Gln) + L-glutamate + ADP + phosphate + H(+)</text>
        <dbReference type="Rhea" id="RHEA:17521"/>
        <dbReference type="Rhea" id="RHEA-COMP:9681"/>
        <dbReference type="Rhea" id="RHEA-COMP:9684"/>
        <dbReference type="ChEBI" id="CHEBI:15377"/>
        <dbReference type="ChEBI" id="CHEBI:15378"/>
        <dbReference type="ChEBI" id="CHEBI:29985"/>
        <dbReference type="ChEBI" id="CHEBI:30616"/>
        <dbReference type="ChEBI" id="CHEBI:43474"/>
        <dbReference type="ChEBI" id="CHEBI:58359"/>
        <dbReference type="ChEBI" id="CHEBI:78520"/>
        <dbReference type="ChEBI" id="CHEBI:78521"/>
        <dbReference type="ChEBI" id="CHEBI:456216"/>
    </reaction>
</comment>
<keyword evidence="3 10" id="KW-0436">Ligase</keyword>
<dbReference type="GO" id="GO:0005524">
    <property type="term" value="F:ATP binding"/>
    <property type="evidence" value="ECO:0007669"/>
    <property type="project" value="UniProtKB-KW"/>
</dbReference>
<evidence type="ECO:0000256" key="5">
    <source>
        <dbReference type="ARBA" id="ARBA00022840"/>
    </source>
</evidence>
<evidence type="ECO:0000256" key="10">
    <source>
        <dbReference type="HAMAP-Rule" id="MF_00121"/>
    </source>
</evidence>